<feature type="compositionally biased region" description="Basic and acidic residues" evidence="1">
    <location>
        <begin position="154"/>
        <end position="164"/>
    </location>
</feature>
<reference evidence="2 3" key="1">
    <citation type="submission" date="2018-06" db="EMBL/GenBank/DDBJ databases">
        <title>Genomic Encyclopedia of Type Strains, Phase IV (KMG-IV): sequencing the most valuable type-strain genomes for metagenomic binning, comparative biology and taxonomic classification.</title>
        <authorList>
            <person name="Goeker M."/>
        </authorList>
    </citation>
    <scope>NUCLEOTIDE SEQUENCE [LARGE SCALE GENOMIC DNA]</scope>
    <source>
        <strain evidence="2 3">DSM 45479</strain>
    </source>
</reference>
<sequence length="205" mass="22973">MATDLTITPPDGYCKVEHARWTWADPGCGHCRGTGLLWTPVWDRRINPYTPLHEEDNDCGCVWSPAPEVLEELCARYQSWGNAERARDAWEGIARAVGPREPGLRYRCGYWGTGYTVVSIDYDFHDDDPASPSWQMTVLWDDGRRTTHCTPWDSSRDSIQDSCDRPPAQHPGPAPVPPELLSTSPAPAGLRSLSSLLASLLRLRR</sequence>
<evidence type="ECO:0000256" key="1">
    <source>
        <dbReference type="SAM" id="MobiDB-lite"/>
    </source>
</evidence>
<feature type="region of interest" description="Disordered" evidence="1">
    <location>
        <begin position="151"/>
        <end position="187"/>
    </location>
</feature>
<dbReference type="RefSeq" id="WP_112231967.1">
    <property type="nucleotide sequence ID" value="NZ_QLTT01000014.1"/>
</dbReference>
<keyword evidence="3" id="KW-1185">Reference proteome</keyword>
<dbReference type="EMBL" id="QLTT01000014">
    <property type="protein sequence ID" value="RAS59503.1"/>
    <property type="molecule type" value="Genomic_DNA"/>
</dbReference>
<feature type="compositionally biased region" description="Pro residues" evidence="1">
    <location>
        <begin position="168"/>
        <end position="178"/>
    </location>
</feature>
<gene>
    <name evidence="2" type="ORF">C8D87_114115</name>
</gene>
<name>A0ABX9DXQ6_9PSEU</name>
<organism evidence="2 3">
    <name type="scientific">Lentzea atacamensis</name>
    <dbReference type="NCBI Taxonomy" id="531938"/>
    <lineage>
        <taxon>Bacteria</taxon>
        <taxon>Bacillati</taxon>
        <taxon>Actinomycetota</taxon>
        <taxon>Actinomycetes</taxon>
        <taxon>Pseudonocardiales</taxon>
        <taxon>Pseudonocardiaceae</taxon>
        <taxon>Lentzea</taxon>
    </lineage>
</organism>
<comment type="caution">
    <text evidence="2">The sequence shown here is derived from an EMBL/GenBank/DDBJ whole genome shotgun (WGS) entry which is preliminary data.</text>
</comment>
<proteinExistence type="predicted"/>
<dbReference type="Proteomes" id="UP000248714">
    <property type="component" value="Unassembled WGS sequence"/>
</dbReference>
<accession>A0ABX9DXQ6</accession>
<evidence type="ECO:0000313" key="3">
    <source>
        <dbReference type="Proteomes" id="UP000248714"/>
    </source>
</evidence>
<evidence type="ECO:0000313" key="2">
    <source>
        <dbReference type="EMBL" id="RAS59503.1"/>
    </source>
</evidence>
<protein>
    <submittedName>
        <fullName evidence="2">Uncharacterized protein</fullName>
    </submittedName>
</protein>